<dbReference type="AlphaFoldDB" id="A0A1G1SY25"/>
<name>A0A1G1SY25_9BACT</name>
<accession>A0A1G1SY25</accession>
<protein>
    <submittedName>
        <fullName evidence="1">Uncharacterized protein</fullName>
    </submittedName>
</protein>
<keyword evidence="2" id="KW-1185">Reference proteome</keyword>
<organism evidence="1 2">
    <name type="scientific">Hymenobacter coccineus</name>
    <dbReference type="NCBI Taxonomy" id="1908235"/>
    <lineage>
        <taxon>Bacteria</taxon>
        <taxon>Pseudomonadati</taxon>
        <taxon>Bacteroidota</taxon>
        <taxon>Cytophagia</taxon>
        <taxon>Cytophagales</taxon>
        <taxon>Hymenobacteraceae</taxon>
        <taxon>Hymenobacter</taxon>
    </lineage>
</organism>
<dbReference type="RefSeq" id="WP_070746196.1">
    <property type="nucleotide sequence ID" value="NZ_MDZA01000416.1"/>
</dbReference>
<comment type="caution">
    <text evidence="1">The sequence shown here is derived from an EMBL/GenBank/DDBJ whole genome shotgun (WGS) entry which is preliminary data.</text>
</comment>
<sequence>MLSLRFHLLSAPVSTHWELYDSITRIPLTLTVGEQPAVLDRLYCRNYDERRSLLEFYFDRPTQVLQEFVIVALEGP</sequence>
<gene>
    <name evidence="1" type="ORF">BEN49_12450</name>
</gene>
<dbReference type="EMBL" id="MDZA01000416">
    <property type="protein sequence ID" value="OGX83499.1"/>
    <property type="molecule type" value="Genomic_DNA"/>
</dbReference>
<dbReference type="Proteomes" id="UP000177506">
    <property type="component" value="Unassembled WGS sequence"/>
</dbReference>
<evidence type="ECO:0000313" key="1">
    <source>
        <dbReference type="EMBL" id="OGX83499.1"/>
    </source>
</evidence>
<reference evidence="1 2" key="1">
    <citation type="submission" date="2016-08" db="EMBL/GenBank/DDBJ databases">
        <title>Hymenobacter coccineus sp. nov., Hymenobacter lapidarius sp. nov. and Hymenobacter glacialis sp. nov., isolated from Antarctic soil.</title>
        <authorList>
            <person name="Sedlacek I."/>
            <person name="Kralova S."/>
            <person name="Kyrova K."/>
            <person name="Maslanova I."/>
            <person name="Stankova E."/>
            <person name="Vrbovska V."/>
            <person name="Nemec M."/>
            <person name="Bartak M."/>
            <person name="Svec P."/>
            <person name="Busse H.-J."/>
            <person name="Pantucek R."/>
        </authorList>
    </citation>
    <scope>NUCLEOTIDE SEQUENCE [LARGE SCALE GENOMIC DNA]</scope>
    <source>
        <strain evidence="1 2">CCM 8649</strain>
    </source>
</reference>
<evidence type="ECO:0000313" key="2">
    <source>
        <dbReference type="Proteomes" id="UP000177506"/>
    </source>
</evidence>
<proteinExistence type="predicted"/>